<evidence type="ECO:0008006" key="6">
    <source>
        <dbReference type="Google" id="ProtNLM"/>
    </source>
</evidence>
<dbReference type="PANTHER" id="PTHR35743:SF1">
    <property type="entry name" value="NODULIN HOMEOBOX"/>
    <property type="match status" value="1"/>
</dbReference>
<dbReference type="Pfam" id="PF24426">
    <property type="entry name" value="HTH_NDX"/>
    <property type="match status" value="1"/>
</dbReference>
<protein>
    <recommendedName>
        <fullName evidence="6">Nodulin homeobox</fullName>
    </recommendedName>
</protein>
<evidence type="ECO:0000313" key="5">
    <source>
        <dbReference type="Proteomes" id="UP000306102"/>
    </source>
</evidence>
<evidence type="ECO:0000259" key="3">
    <source>
        <dbReference type="Pfam" id="PF25246"/>
    </source>
</evidence>
<accession>A0A4S4EIH5</accession>
<name>A0A4S4EIH5_CAMSN</name>
<keyword evidence="5" id="KW-1185">Reference proteome</keyword>
<feature type="compositionally biased region" description="Basic and acidic residues" evidence="1">
    <location>
        <begin position="715"/>
        <end position="724"/>
    </location>
</feature>
<evidence type="ECO:0000259" key="2">
    <source>
        <dbReference type="Pfam" id="PF24426"/>
    </source>
</evidence>
<dbReference type="PANTHER" id="PTHR35743">
    <property type="entry name" value="NODULIN HOMEOBOX"/>
    <property type="match status" value="1"/>
</dbReference>
<dbReference type="InterPro" id="IPR057287">
    <property type="entry name" value="Ndx_N"/>
</dbReference>
<sequence length="851" mass="95670">MRREEYNNKSSEEVHNFEVIVLSDYSRSKFRFLELSLRFSDFDSRYSSQKAIDLISAVKELHRLSSLELNKLIRESRNNILHIVTETGSSIQIDVENLARYLPMHLMARMMMLAERDEALFQYLLCGVRLLHSLCDLAPRHSILEQKSDHVEENQTYVLVVFFQILLDDVKVSVQLLDLIIFLLIFLSNYRQEHHTSSPMPLLHSALVACSLYLLTGCISSQWQELALVLVSHSQVDVFMDTAFAALRLDIKFLHIKLSGQCTEGTLNYLSQQCEASLQFLQSLCQQKLFRERLVKNKVLTKNSLTLSVGNKNSWHLAIEVLKSGCGRRNGGGDAVAVAGCKGRSVTVAELCGKGGVLLLARAILNLEVTPLFKESFSVVAAISRLKSKILSILLHLCEAESISFLDEVARTPQSMDLAKSVALEVLELLKTMIVRDPKQLACSDKNYPTGLLQLNAMRLADIFSDDSNFRSYIMIYYTEVLTAIFALPHQEFLSNWCSSDLPTREEDATLEYDLFAAAGCVLDSSSSSDLPNVMNSGPNFIPINIPWASYAHQRSSLLVKIIANLHCFVPEICKEEKDVFLDKFLECLQREQPISPASDAEKAVTVSSNLCSLLSHAESLTPSFLNKEDVHLLRVFFMQLESLITSAEFENRVQENQKSAGGCSSPLLDNIGPDHTNRIGNLKEGMSEKFDFQEEDQLYVRSSCIDQTGDMMLQDKEEDKSKYGTEAGGFREIQNVETSGSDSSSTREKNSKESGIGGVLEDEKVEDVQCEEKQQRKRKRTIMNDEQIAVIERALLDEPDMQRNFTSVQSWADKLSLHELSHYDSAESPAEHVYIPSTARATNQSGIGLN</sequence>
<evidence type="ECO:0000313" key="4">
    <source>
        <dbReference type="EMBL" id="THG15844.1"/>
    </source>
</evidence>
<dbReference type="InterPro" id="IPR039325">
    <property type="entry name" value="NDX"/>
</dbReference>
<dbReference type="GO" id="GO:0009908">
    <property type="term" value="P:flower development"/>
    <property type="evidence" value="ECO:0007669"/>
    <property type="project" value="InterPro"/>
</dbReference>
<feature type="region of interest" description="Disordered" evidence="1">
    <location>
        <begin position="715"/>
        <end position="759"/>
    </location>
</feature>
<organism evidence="4 5">
    <name type="scientific">Camellia sinensis var. sinensis</name>
    <name type="common">China tea</name>
    <dbReference type="NCBI Taxonomy" id="542762"/>
    <lineage>
        <taxon>Eukaryota</taxon>
        <taxon>Viridiplantae</taxon>
        <taxon>Streptophyta</taxon>
        <taxon>Embryophyta</taxon>
        <taxon>Tracheophyta</taxon>
        <taxon>Spermatophyta</taxon>
        <taxon>Magnoliopsida</taxon>
        <taxon>eudicotyledons</taxon>
        <taxon>Gunneridae</taxon>
        <taxon>Pentapetalae</taxon>
        <taxon>asterids</taxon>
        <taxon>Ericales</taxon>
        <taxon>Theaceae</taxon>
        <taxon>Camellia</taxon>
    </lineage>
</organism>
<feature type="compositionally biased region" description="Polar residues" evidence="1">
    <location>
        <begin position="736"/>
        <end position="745"/>
    </location>
</feature>
<feature type="domain" description="Nodulin homeobox N-terminal" evidence="3">
    <location>
        <begin position="346"/>
        <end position="620"/>
    </location>
</feature>
<dbReference type="Proteomes" id="UP000306102">
    <property type="component" value="Unassembled WGS sequence"/>
</dbReference>
<feature type="domain" description="Nodulin homeobox N-terminal" evidence="3">
    <location>
        <begin position="51"/>
        <end position="308"/>
    </location>
</feature>
<evidence type="ECO:0000256" key="1">
    <source>
        <dbReference type="SAM" id="MobiDB-lite"/>
    </source>
</evidence>
<comment type="caution">
    <text evidence="4">The sequence shown here is derived from an EMBL/GenBank/DDBJ whole genome shotgun (WGS) entry which is preliminary data.</text>
</comment>
<dbReference type="InterPro" id="IPR056560">
    <property type="entry name" value="HTH_NDX"/>
</dbReference>
<proteinExistence type="predicted"/>
<dbReference type="GO" id="GO:0003697">
    <property type="term" value="F:single-stranded DNA binding"/>
    <property type="evidence" value="ECO:0007669"/>
    <property type="project" value="InterPro"/>
</dbReference>
<dbReference type="Pfam" id="PF25246">
    <property type="entry name" value="Nodulin_N"/>
    <property type="match status" value="2"/>
</dbReference>
<gene>
    <name evidence="4" type="ORF">TEA_023867</name>
</gene>
<reference evidence="4 5" key="1">
    <citation type="journal article" date="2018" name="Proc. Natl. Acad. Sci. U.S.A.">
        <title>Draft genome sequence of Camellia sinensis var. sinensis provides insights into the evolution of the tea genome and tea quality.</title>
        <authorList>
            <person name="Wei C."/>
            <person name="Yang H."/>
            <person name="Wang S."/>
            <person name="Zhao J."/>
            <person name="Liu C."/>
            <person name="Gao L."/>
            <person name="Xia E."/>
            <person name="Lu Y."/>
            <person name="Tai Y."/>
            <person name="She G."/>
            <person name="Sun J."/>
            <person name="Cao H."/>
            <person name="Tong W."/>
            <person name="Gao Q."/>
            <person name="Li Y."/>
            <person name="Deng W."/>
            <person name="Jiang X."/>
            <person name="Wang W."/>
            <person name="Chen Q."/>
            <person name="Zhang S."/>
            <person name="Li H."/>
            <person name="Wu J."/>
            <person name="Wang P."/>
            <person name="Li P."/>
            <person name="Shi C."/>
            <person name="Zheng F."/>
            <person name="Jian J."/>
            <person name="Huang B."/>
            <person name="Shan D."/>
            <person name="Shi M."/>
            <person name="Fang C."/>
            <person name="Yue Y."/>
            <person name="Li F."/>
            <person name="Li D."/>
            <person name="Wei S."/>
            <person name="Han B."/>
            <person name="Jiang C."/>
            <person name="Yin Y."/>
            <person name="Xia T."/>
            <person name="Zhang Z."/>
            <person name="Bennetzen J.L."/>
            <person name="Zhao S."/>
            <person name="Wan X."/>
        </authorList>
    </citation>
    <scope>NUCLEOTIDE SEQUENCE [LARGE SCALE GENOMIC DNA]</scope>
    <source>
        <strain evidence="5">cv. Shuchazao</strain>
        <tissue evidence="4">Leaf</tissue>
    </source>
</reference>
<dbReference type="AlphaFoldDB" id="A0A4S4EIH5"/>
<dbReference type="EMBL" id="SDRB02004433">
    <property type="protein sequence ID" value="THG15844.1"/>
    <property type="molecule type" value="Genomic_DNA"/>
</dbReference>
<feature type="domain" description="Nodulin homeobox homeobox-like" evidence="2">
    <location>
        <begin position="784"/>
        <end position="819"/>
    </location>
</feature>
<dbReference type="STRING" id="542762.A0A4S4EIH5"/>